<evidence type="ECO:0000256" key="3">
    <source>
        <dbReference type="ARBA" id="ARBA00023004"/>
    </source>
</evidence>
<dbReference type="Proteomes" id="UP000274483">
    <property type="component" value="Chromosome"/>
</dbReference>
<keyword evidence="3" id="KW-0408">Iron</keyword>
<dbReference type="Gene3D" id="3.50.50.60">
    <property type="entry name" value="FAD/NAD(P)-binding domain"/>
    <property type="match status" value="1"/>
</dbReference>
<dbReference type="PANTHER" id="PTHR13847">
    <property type="entry name" value="SARCOSINE DEHYDROGENASE-RELATED"/>
    <property type="match status" value="1"/>
</dbReference>
<dbReference type="InterPro" id="IPR036922">
    <property type="entry name" value="Rieske_2Fe-2S_sf"/>
</dbReference>
<keyword evidence="4" id="KW-0411">Iron-sulfur</keyword>
<dbReference type="InterPro" id="IPR036188">
    <property type="entry name" value="FAD/NAD-bd_sf"/>
</dbReference>
<evidence type="ECO:0000256" key="5">
    <source>
        <dbReference type="ARBA" id="ARBA00023157"/>
    </source>
</evidence>
<keyword evidence="2" id="KW-0479">Metal-binding</keyword>
<keyword evidence="8" id="KW-1185">Reference proteome</keyword>
<dbReference type="PRINTS" id="PR00162">
    <property type="entry name" value="RIESKE"/>
</dbReference>
<dbReference type="SUPFAM" id="SSF51905">
    <property type="entry name" value="FAD/NAD(P)-binding domain"/>
    <property type="match status" value="1"/>
</dbReference>
<dbReference type="EMBL" id="CP034158">
    <property type="protein sequence ID" value="AZI66318.1"/>
    <property type="molecule type" value="Genomic_DNA"/>
</dbReference>
<dbReference type="Pfam" id="PF01266">
    <property type="entry name" value="DAO"/>
    <property type="match status" value="1"/>
</dbReference>
<proteinExistence type="predicted"/>
<gene>
    <name evidence="7" type="ORF">EIB71_00890</name>
</gene>
<keyword evidence="1" id="KW-0001">2Fe-2S</keyword>
<evidence type="ECO:0000256" key="1">
    <source>
        <dbReference type="ARBA" id="ARBA00022714"/>
    </source>
</evidence>
<dbReference type="PROSITE" id="PS51296">
    <property type="entry name" value="RIESKE"/>
    <property type="match status" value="1"/>
</dbReference>
<keyword evidence="5" id="KW-1015">Disulfide bond</keyword>
<dbReference type="InterPro" id="IPR017941">
    <property type="entry name" value="Rieske_2Fe-2S"/>
</dbReference>
<evidence type="ECO:0000313" key="7">
    <source>
        <dbReference type="EMBL" id="AZI66318.1"/>
    </source>
</evidence>
<accession>A0ABM7C5T6</accession>
<dbReference type="Gene3D" id="3.30.9.10">
    <property type="entry name" value="D-Amino Acid Oxidase, subunit A, domain 2"/>
    <property type="match status" value="1"/>
</dbReference>
<name>A0ABM7C5T6_9FLAO</name>
<evidence type="ECO:0000313" key="8">
    <source>
        <dbReference type="Proteomes" id="UP000274483"/>
    </source>
</evidence>
<protein>
    <submittedName>
        <fullName evidence="7">FAD-dependent oxidoreductase</fullName>
    </submittedName>
</protein>
<evidence type="ECO:0000259" key="6">
    <source>
        <dbReference type="PROSITE" id="PS51296"/>
    </source>
</evidence>
<dbReference type="InterPro" id="IPR006076">
    <property type="entry name" value="FAD-dep_OxRdtase"/>
</dbReference>
<dbReference type="InterPro" id="IPR005805">
    <property type="entry name" value="Rieske_Fe-S_prot_C"/>
</dbReference>
<dbReference type="SUPFAM" id="SSF50022">
    <property type="entry name" value="ISP domain"/>
    <property type="match status" value="1"/>
</dbReference>
<reference evidence="7 8" key="1">
    <citation type="submission" date="2018-11" db="EMBL/GenBank/DDBJ databases">
        <title>Proposal to divide the Flavobacteriaceae and reorganize its genera based on Amino Acid Identity values calculated from whole genome sequences.</title>
        <authorList>
            <person name="Nicholson A.C."/>
            <person name="Gulvik C.A."/>
            <person name="Whitney A.M."/>
            <person name="Humrighouse B.W."/>
            <person name="Bell M."/>
            <person name="Holmes B."/>
            <person name="Steigerwalt A.G."/>
            <person name="Villarma A."/>
            <person name="Sheth M."/>
            <person name="Batra D."/>
            <person name="Pryor J."/>
            <person name="Bernardet J.-F."/>
            <person name="Hugo C."/>
            <person name="Kampfer P."/>
            <person name="Newman J.D."/>
            <person name="McQuiston J.R."/>
        </authorList>
    </citation>
    <scope>NUCLEOTIDE SEQUENCE [LARGE SCALE GENOMIC DNA]</scope>
    <source>
        <strain evidence="7 8">H3001</strain>
    </source>
</reference>
<evidence type="ECO:0000256" key="4">
    <source>
        <dbReference type="ARBA" id="ARBA00023014"/>
    </source>
</evidence>
<dbReference type="Gene3D" id="2.102.10.10">
    <property type="entry name" value="Rieske [2Fe-2S] iron-sulphur domain"/>
    <property type="match status" value="1"/>
</dbReference>
<feature type="domain" description="Rieske" evidence="6">
    <location>
        <begin position="445"/>
        <end position="533"/>
    </location>
</feature>
<sequence>MQKNFLQLWFQSVAILQKNQTQITIIMNQAGKTKSFWDNHISQENTAADNQKFDVIIIGAGITGITLANELQQNGKKCLIIEKEHPGFGTTGRTTAHINNFFDSSYDEVISNFGEKNAQVLGNAAKETVSYIKRNVQKYGIACEFAEVDFYLFSSEENQNKKLEDILEAHQKLGIETKPTQNIPFSIPFEKAIEISGQAQFHPLKYLKGILKKYEEKGGKILNQTQVTECKAENEVVTVKTSEGKTFEATSVVWATHHATGDSRFNLLVAPYRSYAMSVKLSGAPSKLAQTADLEEPYHYLRYHKSGDNYYLIAGGFDHKTGEEPDTEKRFAELEKYVKDRIKFEHIENKWSAQYYVPADGLPYIGKMPGEENIYLCTGFNGNGMTFGTMASLIIPDLINGNETDLAKMLSPSRIKPVASAKQVIKENVDTVSNLIKDRFNPDEISDLEQIEKEEGKLAEVDGDACAVFRDKSGQLHFMDAKCTHMGCHVQWNPSEKSWDCPCHGSRFDALGKVLIGPALTDLEKINAEKETR</sequence>
<evidence type="ECO:0000256" key="2">
    <source>
        <dbReference type="ARBA" id="ARBA00022723"/>
    </source>
</evidence>
<organism evidence="7 8">
    <name type="scientific">Kaistella daneshvariae</name>
    <dbReference type="NCBI Taxonomy" id="2487074"/>
    <lineage>
        <taxon>Bacteria</taxon>
        <taxon>Pseudomonadati</taxon>
        <taxon>Bacteroidota</taxon>
        <taxon>Flavobacteriia</taxon>
        <taxon>Flavobacteriales</taxon>
        <taxon>Weeksellaceae</taxon>
        <taxon>Chryseobacterium group</taxon>
        <taxon>Kaistella</taxon>
    </lineage>
</organism>
<dbReference type="PANTHER" id="PTHR13847:SF281">
    <property type="entry name" value="FAD DEPENDENT OXIDOREDUCTASE DOMAIN-CONTAINING PROTEIN"/>
    <property type="match status" value="1"/>
</dbReference>
<dbReference type="Pfam" id="PF00355">
    <property type="entry name" value="Rieske"/>
    <property type="match status" value="1"/>
</dbReference>